<protein>
    <recommendedName>
        <fullName evidence="6">Nicotinate phosphoribosyltransferase</fullName>
        <ecNumber evidence="5">6.3.4.21</ecNumber>
    </recommendedName>
</protein>
<evidence type="ECO:0000256" key="13">
    <source>
        <dbReference type="ARBA" id="ARBA00023211"/>
    </source>
</evidence>
<feature type="domain" description="Nicotinate phosphoribosyltransferase C-terminal" evidence="17">
    <location>
        <begin position="253"/>
        <end position="352"/>
    </location>
</feature>
<dbReference type="PANTHER" id="PTHR11098">
    <property type="entry name" value="NICOTINATE PHOSPHORIBOSYLTRANSFERASE"/>
    <property type="match status" value="1"/>
</dbReference>
<dbReference type="FunFam" id="3.20.20.70:FF:000155">
    <property type="entry name" value="Nicotinate phosphoribosyltransferase"/>
    <property type="match status" value="1"/>
</dbReference>
<dbReference type="GO" id="GO:0005829">
    <property type="term" value="C:cytosol"/>
    <property type="evidence" value="ECO:0007669"/>
    <property type="project" value="Ensembl"/>
</dbReference>
<evidence type="ECO:0000256" key="11">
    <source>
        <dbReference type="ARBA" id="ARBA00022723"/>
    </source>
</evidence>
<gene>
    <name evidence="18" type="primary">NAPRT</name>
</gene>
<dbReference type="Gene3D" id="3.20.20.70">
    <property type="entry name" value="Aldolase class I"/>
    <property type="match status" value="1"/>
</dbReference>
<dbReference type="InterPro" id="IPR013785">
    <property type="entry name" value="Aldolase_TIM"/>
</dbReference>
<dbReference type="Pfam" id="PF17956">
    <property type="entry name" value="NAPRTase_C"/>
    <property type="match status" value="1"/>
</dbReference>
<evidence type="ECO:0000256" key="6">
    <source>
        <dbReference type="ARBA" id="ARBA00021569"/>
    </source>
</evidence>
<dbReference type="GO" id="GO:0034355">
    <property type="term" value="P:NAD+ biosynthetic process via the salvage pathway"/>
    <property type="evidence" value="ECO:0007669"/>
    <property type="project" value="Ensembl"/>
</dbReference>
<evidence type="ECO:0000256" key="2">
    <source>
        <dbReference type="ARBA" id="ARBA00001946"/>
    </source>
</evidence>
<keyword evidence="13" id="KW-0464">Manganese</keyword>
<evidence type="ECO:0000256" key="3">
    <source>
        <dbReference type="ARBA" id="ARBA00004952"/>
    </source>
</evidence>
<dbReference type="InterPro" id="IPR041619">
    <property type="entry name" value="NAPRTase_C"/>
</dbReference>
<evidence type="ECO:0000256" key="4">
    <source>
        <dbReference type="ARBA" id="ARBA00010897"/>
    </source>
</evidence>
<evidence type="ECO:0000256" key="14">
    <source>
        <dbReference type="ARBA" id="ARBA00023426"/>
    </source>
</evidence>
<evidence type="ECO:0000256" key="5">
    <source>
        <dbReference type="ARBA" id="ARBA00013236"/>
    </source>
</evidence>
<evidence type="ECO:0000256" key="9">
    <source>
        <dbReference type="ARBA" id="ARBA00022642"/>
    </source>
</evidence>
<proteinExistence type="inferred from homology"/>
<keyword evidence="19" id="KW-1185">Reference proteome</keyword>
<comment type="cofactor">
    <cofactor evidence="2">
        <name>Mg(2+)</name>
        <dbReference type="ChEBI" id="CHEBI:18420"/>
    </cofactor>
</comment>
<evidence type="ECO:0000313" key="19">
    <source>
        <dbReference type="Proteomes" id="UP000016665"/>
    </source>
</evidence>
<comment type="catalytic activity">
    <reaction evidence="15">
        <text>5-phospho-alpha-D-ribose 1-diphosphate + nicotinate + ATP + H2O = nicotinate beta-D-ribonucleotide + ADP + phosphate + diphosphate</text>
        <dbReference type="Rhea" id="RHEA:36163"/>
        <dbReference type="ChEBI" id="CHEBI:15377"/>
        <dbReference type="ChEBI" id="CHEBI:30616"/>
        <dbReference type="ChEBI" id="CHEBI:32544"/>
        <dbReference type="ChEBI" id="CHEBI:33019"/>
        <dbReference type="ChEBI" id="CHEBI:43474"/>
        <dbReference type="ChEBI" id="CHEBI:57502"/>
        <dbReference type="ChEBI" id="CHEBI:58017"/>
        <dbReference type="ChEBI" id="CHEBI:456216"/>
        <dbReference type="EC" id="6.3.4.21"/>
    </reaction>
</comment>
<dbReference type="UniPathway" id="UPA00253">
    <property type="reaction ID" value="UER00457"/>
</dbReference>
<dbReference type="GO" id="GO:0004516">
    <property type="term" value="F:nicotinate phosphoribosyltransferase activity"/>
    <property type="evidence" value="ECO:0007669"/>
    <property type="project" value="UniProtKB-EC"/>
</dbReference>
<reference evidence="18" key="2">
    <citation type="submission" date="2025-08" db="UniProtKB">
        <authorList>
            <consortium name="Ensembl"/>
        </authorList>
    </citation>
    <scope>IDENTIFICATION</scope>
</reference>
<comment type="function">
    <text evidence="14">Catalyzes the first step in the biosynthesis of NAD from nicotinic acid, the ATP-dependent synthesis of beta-nicotinate D-ribonucleotide from nicotinate and 5-phospho-D-ribose 1-phosphate. Helps prevent cellular oxidative stress via its role in NAD biosynthesis.</text>
</comment>
<dbReference type="GO" id="GO:0046872">
    <property type="term" value="F:metal ion binding"/>
    <property type="evidence" value="ECO:0007669"/>
    <property type="project" value="UniProtKB-KW"/>
</dbReference>
<keyword evidence="9" id="KW-0662">Pyridine nucleotide biosynthesis</keyword>
<dbReference type="AlphaFoldDB" id="U3K4D0"/>
<dbReference type="GO" id="GO:0006979">
    <property type="term" value="P:response to oxidative stress"/>
    <property type="evidence" value="ECO:0007669"/>
    <property type="project" value="Ensembl"/>
</dbReference>
<reference evidence="18" key="3">
    <citation type="submission" date="2025-09" db="UniProtKB">
        <authorList>
            <consortium name="Ensembl"/>
        </authorList>
    </citation>
    <scope>IDENTIFICATION</scope>
</reference>
<dbReference type="InterPro" id="IPR007229">
    <property type="entry name" value="Nic_PRibTrfase-Fam"/>
</dbReference>
<feature type="region of interest" description="Disordered" evidence="16">
    <location>
        <begin position="344"/>
        <end position="371"/>
    </location>
</feature>
<accession>U3K4D0</accession>
<dbReference type="HOGENOM" id="CLU_1717348_0_0_1"/>
<comment type="pathway">
    <text evidence="3">Cofactor biosynthesis; NAD(+) biosynthesis; nicotinate D-ribonucleotide from nicotinate: step 1/1.</text>
</comment>
<dbReference type="SUPFAM" id="SSF51690">
    <property type="entry name" value="Nicotinate/Quinolinate PRTase C-terminal domain-like"/>
    <property type="match status" value="1"/>
</dbReference>
<keyword evidence="12" id="KW-0460">Magnesium</keyword>
<evidence type="ECO:0000259" key="17">
    <source>
        <dbReference type="Pfam" id="PF17956"/>
    </source>
</evidence>
<sequence>MGAKWDGNVDRGGEWDLGWGWERRQGLEWDDGWGMEHSTCSHTPGTLANATGCANPTFPWQELLPRAGGDPVDLAGLAVSWLQRVCELFQTPPGKANQGELAAFVSYAATFPCDFQGLLDTYCVRRSGLPNFCAVALALHQLGYQAIGVRLDSGDLAQQSKEIRAVFRACGAHFQVPWFGTIPIAVSNDISEQSLEEFRREGSEIDMIGIGTNLVTCPLQPSLGCVYKLVEVNGSPCLKLTEDEEKMTIPGLKAIYRLYDTAGHPFMDLMALEEEPSPSAGQELGIRVLGQLEETTRVTPSTVEPLHRTYFRDGQVCEPLPSLPEVRTHAQVSLSLLSPAHRRLQEPQPYPVGPALPTSHSHTPGNATALGGLSKATTELLPEPSCSHSQVAVTERLHRLFLELRQGSR</sequence>
<organism evidence="18 19">
    <name type="scientific">Ficedula albicollis</name>
    <name type="common">Collared flycatcher</name>
    <name type="synonym">Muscicapa albicollis</name>
    <dbReference type="NCBI Taxonomy" id="59894"/>
    <lineage>
        <taxon>Eukaryota</taxon>
        <taxon>Metazoa</taxon>
        <taxon>Chordata</taxon>
        <taxon>Craniata</taxon>
        <taxon>Vertebrata</taxon>
        <taxon>Euteleostomi</taxon>
        <taxon>Archelosauria</taxon>
        <taxon>Archosauria</taxon>
        <taxon>Dinosauria</taxon>
        <taxon>Saurischia</taxon>
        <taxon>Theropoda</taxon>
        <taxon>Coelurosauria</taxon>
        <taxon>Aves</taxon>
        <taxon>Neognathae</taxon>
        <taxon>Neoaves</taxon>
        <taxon>Telluraves</taxon>
        <taxon>Australaves</taxon>
        <taxon>Passeriformes</taxon>
        <taxon>Muscicapidae</taxon>
        <taxon>Ficedula</taxon>
    </lineage>
</organism>
<evidence type="ECO:0000256" key="10">
    <source>
        <dbReference type="ARBA" id="ARBA00022679"/>
    </source>
</evidence>
<evidence type="ECO:0000256" key="12">
    <source>
        <dbReference type="ARBA" id="ARBA00022842"/>
    </source>
</evidence>
<dbReference type="Ensembl" id="ENSFALT00000009924.2">
    <property type="protein sequence ID" value="ENSFALP00000009884.2"/>
    <property type="gene ID" value="ENSFALG00000009484.2"/>
</dbReference>
<dbReference type="EC" id="6.3.4.21" evidence="5"/>
<dbReference type="Gene3D" id="3.20.140.10">
    <property type="entry name" value="nicotinate phosphoribosyltransferase"/>
    <property type="match status" value="1"/>
</dbReference>
<comment type="cofactor">
    <cofactor evidence="1">
        <name>Mn(2+)</name>
        <dbReference type="ChEBI" id="CHEBI:29035"/>
    </cofactor>
</comment>
<reference evidence="18 19" key="1">
    <citation type="journal article" date="2012" name="Nature">
        <title>The genomic landscape of species divergence in Ficedula flycatchers.</title>
        <authorList>
            <person name="Ellegren H."/>
            <person name="Smeds L."/>
            <person name="Burri R."/>
            <person name="Olason P.I."/>
            <person name="Backstrom N."/>
            <person name="Kawakami T."/>
            <person name="Kunstner A."/>
            <person name="Makinen H."/>
            <person name="Nadachowska-Brzyska K."/>
            <person name="Qvarnstrom A."/>
            <person name="Uebbing S."/>
            <person name="Wolf J.B."/>
        </authorList>
    </citation>
    <scope>NUCLEOTIDE SEQUENCE [LARGE SCALE GENOMIC DNA]</scope>
</reference>
<keyword evidence="7" id="KW-0597">Phosphoprotein</keyword>
<evidence type="ECO:0000256" key="15">
    <source>
        <dbReference type="ARBA" id="ARBA00048668"/>
    </source>
</evidence>
<dbReference type="InterPro" id="IPR036068">
    <property type="entry name" value="Nicotinate_pribotase-like_C"/>
</dbReference>
<evidence type="ECO:0000256" key="7">
    <source>
        <dbReference type="ARBA" id="ARBA00022553"/>
    </source>
</evidence>
<keyword evidence="8" id="KW-0436">Ligase</keyword>
<keyword evidence="10" id="KW-0808">Transferase</keyword>
<dbReference type="Proteomes" id="UP000016665">
    <property type="component" value="Chromosome 2"/>
</dbReference>
<comment type="similarity">
    <text evidence="4">Belongs to the NAPRTase family.</text>
</comment>
<evidence type="ECO:0000256" key="8">
    <source>
        <dbReference type="ARBA" id="ARBA00022598"/>
    </source>
</evidence>
<dbReference type="GO" id="GO:0016740">
    <property type="term" value="F:transferase activity"/>
    <property type="evidence" value="ECO:0007669"/>
    <property type="project" value="UniProtKB-KW"/>
</dbReference>
<dbReference type="PANTHER" id="PTHR11098:SF1">
    <property type="entry name" value="NICOTINATE PHOSPHORIBOSYLTRANSFERASE"/>
    <property type="match status" value="1"/>
</dbReference>
<evidence type="ECO:0000256" key="1">
    <source>
        <dbReference type="ARBA" id="ARBA00001936"/>
    </source>
</evidence>
<evidence type="ECO:0000256" key="16">
    <source>
        <dbReference type="SAM" id="MobiDB-lite"/>
    </source>
</evidence>
<dbReference type="GeneTree" id="ENSGT00940000153456"/>
<name>U3K4D0_FICAL</name>
<keyword evidence="11" id="KW-0479">Metal-binding</keyword>
<dbReference type="FunFam" id="3.20.140.10:FF:000012">
    <property type="entry name" value="Nicotinate phosphoribosyltransferase"/>
    <property type="match status" value="1"/>
</dbReference>
<evidence type="ECO:0000313" key="18">
    <source>
        <dbReference type="Ensembl" id="ENSFALP00000009884.2"/>
    </source>
</evidence>